<comment type="caution">
    <text evidence="2">The sequence shown here is derived from an EMBL/GenBank/DDBJ whole genome shotgun (WGS) entry which is preliminary data.</text>
</comment>
<dbReference type="EMBL" id="JACHMB010000001">
    <property type="protein sequence ID" value="MBB5773438.1"/>
    <property type="molecule type" value="Genomic_DNA"/>
</dbReference>
<sequence length="96" mass="10074">MSYLMKKLLVAAALVTASVTVTTTAYAQSGALFDGFGRGVAEDTALADAENAARQNALVHGFTACDVFESVVSQDARTHVFFALVTVRCEDEAVLG</sequence>
<accession>A0A7W9FXQ2</accession>
<reference evidence="2 3" key="1">
    <citation type="submission" date="2020-08" db="EMBL/GenBank/DDBJ databases">
        <title>Sequencing the genomes of 1000 actinobacteria strains.</title>
        <authorList>
            <person name="Klenk H.-P."/>
        </authorList>
    </citation>
    <scope>NUCLEOTIDE SEQUENCE [LARGE SCALE GENOMIC DNA]</scope>
    <source>
        <strain evidence="2 3">DSM 45507</strain>
    </source>
</reference>
<evidence type="ECO:0000256" key="1">
    <source>
        <dbReference type="SAM" id="SignalP"/>
    </source>
</evidence>
<keyword evidence="3" id="KW-1185">Reference proteome</keyword>
<protein>
    <submittedName>
        <fullName evidence="2">Long-subunit fatty acid transport protein</fullName>
    </submittedName>
</protein>
<name>A0A7W9FXQ2_9ACTN</name>
<dbReference type="RefSeq" id="WP_185067430.1">
    <property type="nucleotide sequence ID" value="NZ_JACHMB010000001.1"/>
</dbReference>
<evidence type="ECO:0000313" key="2">
    <source>
        <dbReference type="EMBL" id="MBB5773438.1"/>
    </source>
</evidence>
<dbReference type="AlphaFoldDB" id="A0A7W9FXQ2"/>
<dbReference type="Proteomes" id="UP000579153">
    <property type="component" value="Unassembled WGS sequence"/>
</dbReference>
<feature type="signal peptide" evidence="1">
    <location>
        <begin position="1"/>
        <end position="27"/>
    </location>
</feature>
<keyword evidence="1" id="KW-0732">Signal</keyword>
<proteinExistence type="predicted"/>
<feature type="chain" id="PRO_5030836346" evidence="1">
    <location>
        <begin position="28"/>
        <end position="96"/>
    </location>
</feature>
<organism evidence="2 3">
    <name type="scientific">Nonomuraea jabiensis</name>
    <dbReference type="NCBI Taxonomy" id="882448"/>
    <lineage>
        <taxon>Bacteria</taxon>
        <taxon>Bacillati</taxon>
        <taxon>Actinomycetota</taxon>
        <taxon>Actinomycetes</taxon>
        <taxon>Streptosporangiales</taxon>
        <taxon>Streptosporangiaceae</taxon>
        <taxon>Nonomuraea</taxon>
    </lineage>
</organism>
<gene>
    <name evidence="2" type="ORF">HD596_000194</name>
</gene>
<evidence type="ECO:0000313" key="3">
    <source>
        <dbReference type="Proteomes" id="UP000579153"/>
    </source>
</evidence>